<protein>
    <recommendedName>
        <fullName evidence="2">MADF domain-containing protein</fullName>
    </recommendedName>
</protein>
<dbReference type="EMBL" id="OU963894">
    <property type="protein sequence ID" value="CAH0397141.1"/>
    <property type="molecule type" value="Genomic_DNA"/>
</dbReference>
<dbReference type="PANTHER" id="PTHR12243:SF67">
    <property type="entry name" value="COREPRESSOR OF PANGOLIN, ISOFORM A-RELATED"/>
    <property type="match status" value="1"/>
</dbReference>
<gene>
    <name evidence="3" type="ORF">CHILSU_LOCUS203</name>
</gene>
<feature type="domain" description="MADF" evidence="2">
    <location>
        <begin position="20"/>
        <end position="107"/>
    </location>
</feature>
<feature type="compositionally biased region" description="Acidic residues" evidence="1">
    <location>
        <begin position="124"/>
        <end position="136"/>
    </location>
</feature>
<evidence type="ECO:0000313" key="3">
    <source>
        <dbReference type="EMBL" id="CAH0397141.1"/>
    </source>
</evidence>
<feature type="region of interest" description="Disordered" evidence="1">
    <location>
        <begin position="121"/>
        <end position="143"/>
    </location>
</feature>
<reference evidence="3" key="1">
    <citation type="submission" date="2021-12" db="EMBL/GenBank/DDBJ databases">
        <authorList>
            <person name="King R."/>
        </authorList>
    </citation>
    <scope>NUCLEOTIDE SEQUENCE</scope>
</reference>
<dbReference type="Pfam" id="PF10545">
    <property type="entry name" value="MADF_DNA_bdg"/>
    <property type="match status" value="1"/>
</dbReference>
<dbReference type="InterPro" id="IPR006578">
    <property type="entry name" value="MADF-dom"/>
</dbReference>
<evidence type="ECO:0000256" key="1">
    <source>
        <dbReference type="SAM" id="MobiDB-lite"/>
    </source>
</evidence>
<dbReference type="InterPro" id="IPR039353">
    <property type="entry name" value="TF_Adf1"/>
</dbReference>
<organism evidence="3 4">
    <name type="scientific">Chilo suppressalis</name>
    <name type="common">Asiatic rice borer moth</name>
    <dbReference type="NCBI Taxonomy" id="168631"/>
    <lineage>
        <taxon>Eukaryota</taxon>
        <taxon>Metazoa</taxon>
        <taxon>Ecdysozoa</taxon>
        <taxon>Arthropoda</taxon>
        <taxon>Hexapoda</taxon>
        <taxon>Insecta</taxon>
        <taxon>Pterygota</taxon>
        <taxon>Neoptera</taxon>
        <taxon>Endopterygota</taxon>
        <taxon>Lepidoptera</taxon>
        <taxon>Glossata</taxon>
        <taxon>Ditrysia</taxon>
        <taxon>Pyraloidea</taxon>
        <taxon>Crambidae</taxon>
        <taxon>Crambinae</taxon>
        <taxon>Chilo</taxon>
    </lineage>
</organism>
<evidence type="ECO:0000259" key="2">
    <source>
        <dbReference type="Pfam" id="PF10545"/>
    </source>
</evidence>
<keyword evidence="4" id="KW-1185">Reference proteome</keyword>
<accession>A0ABN8AST5</accession>
<name>A0ABN8AST5_CHISP</name>
<proteinExistence type="predicted"/>
<evidence type="ECO:0000313" key="4">
    <source>
        <dbReference type="Proteomes" id="UP001153292"/>
    </source>
</evidence>
<dbReference type="PANTHER" id="PTHR12243">
    <property type="entry name" value="MADF DOMAIN TRANSCRIPTION FACTOR"/>
    <property type="match status" value="1"/>
</dbReference>
<sequence>MITDFAKEKVFWTRKMNLKLVKFIESHPNIWNPKHPKYTSLPYRDKTYAQFASKYGNEFTGKAVKERWTNIRSTFANYMRKLNASRSKGDGEEYKINWHLWEPCQFLLKVNRKGPQNAVKVEQNDDENTDEFDQSEEGTSTDNNFTETLDGPNNMCMNIANNLAMILRGVQNDTFGLVNTKHGKIGVAVSKTLAQMSSHNAAIASTKIMQILLLYDKDNPENPNNYKIENKDL</sequence>
<dbReference type="Proteomes" id="UP001153292">
    <property type="component" value="Chromosome 1"/>
</dbReference>
<dbReference type="SMART" id="SM00595">
    <property type="entry name" value="MADF"/>
    <property type="match status" value="1"/>
</dbReference>